<comment type="caution">
    <text evidence="1">The sequence shown here is derived from an EMBL/GenBank/DDBJ whole genome shotgun (WGS) entry which is preliminary data.</text>
</comment>
<gene>
    <name evidence="1" type="ORF">QYE76_031007</name>
</gene>
<protein>
    <submittedName>
        <fullName evidence="1">Uncharacterized protein</fullName>
    </submittedName>
</protein>
<organism evidence="1 2">
    <name type="scientific">Lolium multiflorum</name>
    <name type="common">Italian ryegrass</name>
    <name type="synonym">Lolium perenne subsp. multiflorum</name>
    <dbReference type="NCBI Taxonomy" id="4521"/>
    <lineage>
        <taxon>Eukaryota</taxon>
        <taxon>Viridiplantae</taxon>
        <taxon>Streptophyta</taxon>
        <taxon>Embryophyta</taxon>
        <taxon>Tracheophyta</taxon>
        <taxon>Spermatophyta</taxon>
        <taxon>Magnoliopsida</taxon>
        <taxon>Liliopsida</taxon>
        <taxon>Poales</taxon>
        <taxon>Poaceae</taxon>
        <taxon>BOP clade</taxon>
        <taxon>Pooideae</taxon>
        <taxon>Poodae</taxon>
        <taxon>Poeae</taxon>
        <taxon>Poeae Chloroplast Group 2 (Poeae type)</taxon>
        <taxon>Loliodinae</taxon>
        <taxon>Loliinae</taxon>
        <taxon>Lolium</taxon>
    </lineage>
</organism>
<keyword evidence="2" id="KW-1185">Reference proteome</keyword>
<sequence length="292" mass="31721">MPVSGRMPRRWSAAVDLLRQISGVLGVFLPLLLLRWSEPWAEWRSTSSSSNKASLSLLLLQRSCRVVGSLGHGGFERSPSEGAGWISAYSSAGLGGEGVCRRCFSALDLARSLARRRGSVKNSSEGHWLLACRGGEEEASALLDLLFFNQHRLLHRFFFIELNHVEDLLACTIFCRHGGVTTTSSSEASLPSCWGSASRFHQVVRPRWSPGVQRRRSYAGVGCSSICALFLGGDALRMPASGGGASQGPDCVFISCLGVCFVKCEGLSSNLRFLKARVAKGPHCNMYLPRLI</sequence>
<dbReference type="Proteomes" id="UP001231189">
    <property type="component" value="Unassembled WGS sequence"/>
</dbReference>
<reference evidence="1" key="1">
    <citation type="submission" date="2023-07" db="EMBL/GenBank/DDBJ databases">
        <title>A chromosome-level genome assembly of Lolium multiflorum.</title>
        <authorList>
            <person name="Chen Y."/>
            <person name="Copetti D."/>
            <person name="Kolliker R."/>
            <person name="Studer B."/>
        </authorList>
    </citation>
    <scope>NUCLEOTIDE SEQUENCE</scope>
    <source>
        <strain evidence="1">02402/16</strain>
        <tissue evidence="1">Leaf</tissue>
    </source>
</reference>
<dbReference type="AlphaFoldDB" id="A0AAD8QU75"/>
<evidence type="ECO:0000313" key="2">
    <source>
        <dbReference type="Proteomes" id="UP001231189"/>
    </source>
</evidence>
<proteinExistence type="predicted"/>
<dbReference type="EMBL" id="JAUUTY010000007">
    <property type="protein sequence ID" value="KAK1607334.1"/>
    <property type="molecule type" value="Genomic_DNA"/>
</dbReference>
<name>A0AAD8QU75_LOLMU</name>
<accession>A0AAD8QU75</accession>
<evidence type="ECO:0000313" key="1">
    <source>
        <dbReference type="EMBL" id="KAK1607334.1"/>
    </source>
</evidence>